<dbReference type="GO" id="GO:0006419">
    <property type="term" value="P:alanyl-tRNA aminoacylation"/>
    <property type="evidence" value="ECO:0007669"/>
    <property type="project" value="InterPro"/>
</dbReference>
<protein>
    <submittedName>
        <fullName evidence="10">Putative alanyl-trna editing protein aarsd1-b</fullName>
    </submittedName>
</protein>
<dbReference type="FunFam" id="2.40.30.130:FF:000003">
    <property type="entry name" value="alanyl-tRNA editing protein Aarsd1"/>
    <property type="match status" value="1"/>
</dbReference>
<feature type="domain" description="Alanyl-transfer RNA synthetases family profile" evidence="9">
    <location>
        <begin position="1"/>
        <end position="246"/>
    </location>
</feature>
<dbReference type="GO" id="GO:0005737">
    <property type="term" value="C:cytoplasm"/>
    <property type="evidence" value="ECO:0007669"/>
    <property type="project" value="UniProtKB-SubCell"/>
</dbReference>
<evidence type="ECO:0000313" key="10">
    <source>
        <dbReference type="EMBL" id="JAG91380.1"/>
    </source>
</evidence>
<keyword evidence="5" id="KW-0479">Metal-binding</keyword>
<comment type="subcellular location">
    <subcellularLocation>
        <location evidence="2">Cytoplasm</location>
    </subcellularLocation>
</comment>
<evidence type="ECO:0000256" key="7">
    <source>
        <dbReference type="ARBA" id="ARBA00022917"/>
    </source>
</evidence>
<dbReference type="InterPro" id="IPR018163">
    <property type="entry name" value="Thr/Ala-tRNA-synth_IIc_edit"/>
</dbReference>
<organism evidence="10">
    <name type="scientific">Amblyomma americanum</name>
    <name type="common">Lone star tick</name>
    <dbReference type="NCBI Taxonomy" id="6943"/>
    <lineage>
        <taxon>Eukaryota</taxon>
        <taxon>Metazoa</taxon>
        <taxon>Ecdysozoa</taxon>
        <taxon>Arthropoda</taxon>
        <taxon>Chelicerata</taxon>
        <taxon>Arachnida</taxon>
        <taxon>Acari</taxon>
        <taxon>Parasitiformes</taxon>
        <taxon>Ixodida</taxon>
        <taxon>Ixodoidea</taxon>
        <taxon>Ixodidae</taxon>
        <taxon>Amblyomminae</taxon>
        <taxon>Amblyomma</taxon>
    </lineage>
</organism>
<keyword evidence="6" id="KW-0862">Zinc</keyword>
<dbReference type="InterPro" id="IPR012947">
    <property type="entry name" value="tRNA_SAD"/>
</dbReference>
<dbReference type="GO" id="GO:0003676">
    <property type="term" value="F:nucleic acid binding"/>
    <property type="evidence" value="ECO:0007669"/>
    <property type="project" value="InterPro"/>
</dbReference>
<evidence type="ECO:0000256" key="3">
    <source>
        <dbReference type="ARBA" id="ARBA00008429"/>
    </source>
</evidence>
<evidence type="ECO:0000256" key="8">
    <source>
        <dbReference type="ARBA" id="ARBA00053555"/>
    </source>
</evidence>
<dbReference type="InterPro" id="IPR018165">
    <property type="entry name" value="Ala-tRNA-synth_IIc_core"/>
</dbReference>
<comment type="similarity">
    <text evidence="3">Belongs to the class-II aminoacyl-tRNA synthetase family. Alax-L subfamily.</text>
</comment>
<dbReference type="Gene3D" id="2.40.30.130">
    <property type="match status" value="1"/>
</dbReference>
<evidence type="ECO:0000259" key="9">
    <source>
        <dbReference type="PROSITE" id="PS50860"/>
    </source>
</evidence>
<accession>A0A0C9R2Z1</accession>
<dbReference type="EMBL" id="GBZX01001360">
    <property type="protein sequence ID" value="JAG91380.1"/>
    <property type="molecule type" value="mRNA"/>
</dbReference>
<dbReference type="SUPFAM" id="SSF55186">
    <property type="entry name" value="ThrRS/AlaRS common domain"/>
    <property type="match status" value="1"/>
</dbReference>
<comment type="function">
    <text evidence="8">Functions in trans to edit the amino acid moiety from incorrectly charged tRNA(Ala).</text>
</comment>
<evidence type="ECO:0000256" key="5">
    <source>
        <dbReference type="ARBA" id="ARBA00022723"/>
    </source>
</evidence>
<evidence type="ECO:0000256" key="6">
    <source>
        <dbReference type="ARBA" id="ARBA00022833"/>
    </source>
</evidence>
<reference evidence="10" key="1">
    <citation type="journal article" date="2015" name="PLoS ONE">
        <title>An Insight into the Sialome of the Lone Star Tick, Amblyomma americanum, with a Glimpse on Its Time Dependent Gene Expression.</title>
        <authorList>
            <person name="Karim S."/>
            <person name="Ribeiro J.M."/>
        </authorList>
    </citation>
    <scope>NUCLEOTIDE SEQUENCE</scope>
    <source>
        <tissue evidence="10">Salivary gland</tissue>
    </source>
</reference>
<dbReference type="Gene3D" id="3.30.980.10">
    <property type="entry name" value="Threonyl-trna Synthetase, Chain A, domain 2"/>
    <property type="match status" value="1"/>
</dbReference>
<evidence type="ECO:0000256" key="1">
    <source>
        <dbReference type="ARBA" id="ARBA00001947"/>
    </source>
</evidence>
<dbReference type="GO" id="GO:0004813">
    <property type="term" value="F:alanine-tRNA ligase activity"/>
    <property type="evidence" value="ECO:0007669"/>
    <property type="project" value="InterPro"/>
</dbReference>
<dbReference type="PROSITE" id="PS50860">
    <property type="entry name" value="AA_TRNA_LIGASE_II_ALA"/>
    <property type="match status" value="1"/>
</dbReference>
<dbReference type="GO" id="GO:0005524">
    <property type="term" value="F:ATP binding"/>
    <property type="evidence" value="ECO:0007669"/>
    <property type="project" value="InterPro"/>
</dbReference>
<dbReference type="GO" id="GO:0002196">
    <property type="term" value="F:Ser-tRNA(Ala) deacylase activity"/>
    <property type="evidence" value="ECO:0007669"/>
    <property type="project" value="TreeGrafter"/>
</dbReference>
<proteinExistence type="evidence at transcript level"/>
<dbReference type="InterPro" id="IPR051335">
    <property type="entry name" value="Alanyl-tRNA_Editing_Enzymes"/>
</dbReference>
<dbReference type="InterPro" id="IPR009000">
    <property type="entry name" value="Transl_B-barrel_sf"/>
</dbReference>
<dbReference type="SUPFAM" id="SSF50447">
    <property type="entry name" value="Translation proteins"/>
    <property type="match status" value="1"/>
</dbReference>
<name>A0A0C9R2Z1_AMBAM</name>
<dbReference type="PANTHER" id="PTHR43462">
    <property type="entry name" value="ALANYL-TRNA EDITING PROTEIN"/>
    <property type="match status" value="1"/>
</dbReference>
<evidence type="ECO:0000256" key="2">
    <source>
        <dbReference type="ARBA" id="ARBA00004496"/>
    </source>
</evidence>
<dbReference type="PANTHER" id="PTHR43462:SF1">
    <property type="entry name" value="ALANYL-TRNA EDITING PROTEIN AARSD1"/>
    <property type="match status" value="1"/>
</dbReference>
<keyword evidence="7" id="KW-0648">Protein biosynthesis</keyword>
<keyword evidence="4" id="KW-0963">Cytoplasm</keyword>
<dbReference type="SMART" id="SM00863">
    <property type="entry name" value="tRNA_SAD"/>
    <property type="match status" value="1"/>
</dbReference>
<dbReference type="FunFam" id="3.30.980.10:FF:000007">
    <property type="entry name" value="alanyl-tRNA editing protein Aarsd1"/>
    <property type="match status" value="1"/>
</dbReference>
<evidence type="ECO:0000256" key="4">
    <source>
        <dbReference type="ARBA" id="ARBA00022490"/>
    </source>
</evidence>
<comment type="cofactor">
    <cofactor evidence="1">
        <name>Zn(2+)</name>
        <dbReference type="ChEBI" id="CHEBI:29105"/>
    </cofactor>
</comment>
<dbReference type="AlphaFoldDB" id="A0A0C9R2Z1"/>
<sequence>MIFACQKDSYLKNLKTTVVACNPVVEGSAQDGYEIIFDDTVLFPEGGGQPDDRGLVGDVPVLRVFRKDGKAVHIVESPIAVGAEVEMKVDWNRRYDHMQQHSGQHLITAVAEKEFGFPTTSWSLGEDVSFIELDAPKGVKAEDVQKLESLVNEKIRQCLPLTVSLYEPGSEDLKAVRTRLKLPDGEGDVIRVVSIEGVDSNTCCGTHVSNLSHLQMIKLLYTEKGKQGKTNLYFLVGNRILNYVDKTVRREKAITTLLKCGPDDHASLIEKLNKSLKLANKNSLSVLRDLAVAEAKLLKQQEPLPAFHTFHRREADAEFMAIFANELADKKVLLFLTGGDERGSGQFLISGPENIISAVGPKVCELLDGKGFLKHGKFQGKANALSKRNRVEELLKEVLTSDNKLITDQA</sequence>
<dbReference type="Pfam" id="PF07973">
    <property type="entry name" value="tRNA_SAD"/>
    <property type="match status" value="1"/>
</dbReference>
<dbReference type="GO" id="GO:0046872">
    <property type="term" value="F:metal ion binding"/>
    <property type="evidence" value="ECO:0007669"/>
    <property type="project" value="UniProtKB-KW"/>
</dbReference>